<accession>A0A8T0EQZ7</accession>
<proteinExistence type="predicted"/>
<reference evidence="2" key="1">
    <citation type="journal article" date="2020" name="bioRxiv">
        <title>Chromosome-level reference genome of the European wasp spider Argiope bruennichi: a resource for studies on range expansion and evolutionary adaptation.</title>
        <authorList>
            <person name="Sheffer M.M."/>
            <person name="Hoppe A."/>
            <person name="Krehenwinkel H."/>
            <person name="Uhl G."/>
            <person name="Kuss A.W."/>
            <person name="Jensen L."/>
            <person name="Jensen C."/>
            <person name="Gillespie R.G."/>
            <person name="Hoff K.J."/>
            <person name="Prost S."/>
        </authorList>
    </citation>
    <scope>NUCLEOTIDE SEQUENCE</scope>
</reference>
<name>A0A8T0EQZ7_ARGBR</name>
<keyword evidence="1" id="KW-0472">Membrane</keyword>
<keyword evidence="1" id="KW-0812">Transmembrane</keyword>
<evidence type="ECO:0000313" key="2">
    <source>
        <dbReference type="EMBL" id="KAF8778342.1"/>
    </source>
</evidence>
<sequence>MRQNKGEREDKKETFEQQDELLMYSNLGAISKENNITCRHSTEVSAYFQMECESLRAWIMLTLGSPIPFGDERLSSLLGELMFLLGGIFYIYSIDRNRLLKLSKGLHLPHIQLVQEMERTYCDFTQLCDLFLYRIEFAATVMIEPVKQVGISSIYNF</sequence>
<protein>
    <submittedName>
        <fullName evidence="2">Uncharacterized protein</fullName>
    </submittedName>
</protein>
<dbReference type="EMBL" id="JABXBU010002072">
    <property type="protein sequence ID" value="KAF8778342.1"/>
    <property type="molecule type" value="Genomic_DNA"/>
</dbReference>
<keyword evidence="3" id="KW-1185">Reference proteome</keyword>
<dbReference type="AlphaFoldDB" id="A0A8T0EQZ7"/>
<keyword evidence="1" id="KW-1133">Transmembrane helix</keyword>
<evidence type="ECO:0000313" key="3">
    <source>
        <dbReference type="Proteomes" id="UP000807504"/>
    </source>
</evidence>
<gene>
    <name evidence="2" type="ORF">HNY73_015073</name>
</gene>
<comment type="caution">
    <text evidence="2">The sequence shown here is derived from an EMBL/GenBank/DDBJ whole genome shotgun (WGS) entry which is preliminary data.</text>
</comment>
<reference evidence="2" key="2">
    <citation type="submission" date="2020-06" db="EMBL/GenBank/DDBJ databases">
        <authorList>
            <person name="Sheffer M."/>
        </authorList>
    </citation>
    <scope>NUCLEOTIDE SEQUENCE</scope>
</reference>
<feature type="transmembrane region" description="Helical" evidence="1">
    <location>
        <begin position="74"/>
        <end position="94"/>
    </location>
</feature>
<evidence type="ECO:0000256" key="1">
    <source>
        <dbReference type="SAM" id="Phobius"/>
    </source>
</evidence>
<dbReference type="Proteomes" id="UP000807504">
    <property type="component" value="Unassembled WGS sequence"/>
</dbReference>
<organism evidence="2 3">
    <name type="scientific">Argiope bruennichi</name>
    <name type="common">Wasp spider</name>
    <name type="synonym">Aranea bruennichi</name>
    <dbReference type="NCBI Taxonomy" id="94029"/>
    <lineage>
        <taxon>Eukaryota</taxon>
        <taxon>Metazoa</taxon>
        <taxon>Ecdysozoa</taxon>
        <taxon>Arthropoda</taxon>
        <taxon>Chelicerata</taxon>
        <taxon>Arachnida</taxon>
        <taxon>Araneae</taxon>
        <taxon>Araneomorphae</taxon>
        <taxon>Entelegynae</taxon>
        <taxon>Araneoidea</taxon>
        <taxon>Araneidae</taxon>
        <taxon>Argiope</taxon>
    </lineage>
</organism>